<reference evidence="2" key="1">
    <citation type="journal article" date="2010" name="Science">
        <title>Signatures of adaptation to obligate biotrophy in the Hyaloperonospora arabidopsidis genome.</title>
        <authorList>
            <person name="Baxter L."/>
            <person name="Tripathy S."/>
            <person name="Ishaque N."/>
            <person name="Boot N."/>
            <person name="Cabral A."/>
            <person name="Kemen E."/>
            <person name="Thines M."/>
            <person name="Ah-Fong A."/>
            <person name="Anderson R."/>
            <person name="Badejoko W."/>
            <person name="Bittner-Eddy P."/>
            <person name="Boore J.L."/>
            <person name="Chibucos M.C."/>
            <person name="Coates M."/>
            <person name="Dehal P."/>
            <person name="Delehaunty K."/>
            <person name="Dong S."/>
            <person name="Downton P."/>
            <person name="Dumas B."/>
            <person name="Fabro G."/>
            <person name="Fronick C."/>
            <person name="Fuerstenberg S.I."/>
            <person name="Fulton L."/>
            <person name="Gaulin E."/>
            <person name="Govers F."/>
            <person name="Hughes L."/>
            <person name="Humphray S."/>
            <person name="Jiang R.H."/>
            <person name="Judelson H."/>
            <person name="Kamoun S."/>
            <person name="Kyung K."/>
            <person name="Meijer H."/>
            <person name="Minx P."/>
            <person name="Morris P."/>
            <person name="Nelson J."/>
            <person name="Phuntumart V."/>
            <person name="Qutob D."/>
            <person name="Rehmany A."/>
            <person name="Rougon-Cardoso A."/>
            <person name="Ryden P."/>
            <person name="Torto-Alalibo T."/>
            <person name="Studholme D."/>
            <person name="Wang Y."/>
            <person name="Win J."/>
            <person name="Wood J."/>
            <person name="Clifton S.W."/>
            <person name="Rogers J."/>
            <person name="Van den Ackerveken G."/>
            <person name="Jones J.D."/>
            <person name="McDowell J.M."/>
            <person name="Beynon J."/>
            <person name="Tyler B.M."/>
        </authorList>
    </citation>
    <scope>NUCLEOTIDE SEQUENCE [LARGE SCALE GENOMIC DNA]</scope>
    <source>
        <strain evidence="2">Emoy2</strain>
    </source>
</reference>
<dbReference type="InParanoid" id="M4B4W1"/>
<organism evidence="1 2">
    <name type="scientific">Hyaloperonospora arabidopsidis (strain Emoy2)</name>
    <name type="common">Downy mildew agent</name>
    <name type="synonym">Peronospora arabidopsidis</name>
    <dbReference type="NCBI Taxonomy" id="559515"/>
    <lineage>
        <taxon>Eukaryota</taxon>
        <taxon>Sar</taxon>
        <taxon>Stramenopiles</taxon>
        <taxon>Oomycota</taxon>
        <taxon>Peronosporomycetes</taxon>
        <taxon>Peronosporales</taxon>
        <taxon>Peronosporaceae</taxon>
        <taxon>Hyaloperonospora</taxon>
    </lineage>
</organism>
<proteinExistence type="predicted"/>
<dbReference type="EMBL" id="JH598325">
    <property type="status" value="NOT_ANNOTATED_CDS"/>
    <property type="molecule type" value="Genomic_DNA"/>
</dbReference>
<keyword evidence="2" id="KW-1185">Reference proteome</keyword>
<dbReference type="VEuPathDB" id="FungiDB:HpaG801311"/>
<dbReference type="AlphaFoldDB" id="M4B4W1"/>
<reference evidence="1" key="2">
    <citation type="submission" date="2015-06" db="UniProtKB">
        <authorList>
            <consortium name="EnsemblProtists"/>
        </authorList>
    </citation>
    <scope>IDENTIFICATION</scope>
    <source>
        <strain evidence="1">Emoy2</strain>
    </source>
</reference>
<protein>
    <submittedName>
        <fullName evidence="1">Uncharacterized protein</fullName>
    </submittedName>
</protein>
<accession>M4B4W1</accession>
<name>M4B4W1_HYAAE</name>
<dbReference type="EnsemblProtists" id="HpaT801311">
    <property type="protein sequence ID" value="HpaP801311"/>
    <property type="gene ID" value="HpaG801311"/>
</dbReference>
<dbReference type="HOGENOM" id="CLU_1800178_0_0_1"/>
<evidence type="ECO:0000313" key="1">
    <source>
        <dbReference type="EnsemblProtists" id="HpaP801311"/>
    </source>
</evidence>
<sequence>MEQESNRNYWGLATFNEETRQTAEYCATIRWIHNSGGIFFMRIRSFMVFLERDGIHCECTRSFGSQETTVSLRFRTSQRVADCSVTADTSQYLGSSQRTHGVPGHEPDSSCRKLQCCGNAKEASDNIFRSCPRLHIFLAHCARR</sequence>
<dbReference type="Proteomes" id="UP000011713">
    <property type="component" value="Unassembled WGS sequence"/>
</dbReference>
<evidence type="ECO:0000313" key="2">
    <source>
        <dbReference type="Proteomes" id="UP000011713"/>
    </source>
</evidence>